<comment type="caution">
    <text evidence="3">The sequence shown here is derived from an EMBL/GenBank/DDBJ whole genome shotgun (WGS) entry which is preliminary data.</text>
</comment>
<dbReference type="GO" id="GO:0005525">
    <property type="term" value="F:GTP binding"/>
    <property type="evidence" value="ECO:0007669"/>
    <property type="project" value="InterPro"/>
</dbReference>
<protein>
    <submittedName>
        <fullName evidence="3">Rab 5</fullName>
    </submittedName>
</protein>
<organism evidence="3 4">
    <name type="scientific">Besnoitia besnoiti</name>
    <name type="common">Apicomplexan protozoan</name>
    <dbReference type="NCBI Taxonomy" id="94643"/>
    <lineage>
        <taxon>Eukaryota</taxon>
        <taxon>Sar</taxon>
        <taxon>Alveolata</taxon>
        <taxon>Apicomplexa</taxon>
        <taxon>Conoidasida</taxon>
        <taxon>Coccidia</taxon>
        <taxon>Eucoccidiorida</taxon>
        <taxon>Eimeriorina</taxon>
        <taxon>Sarcocystidae</taxon>
        <taxon>Besnoitia</taxon>
    </lineage>
</organism>
<dbReference type="InterPro" id="IPR001806">
    <property type="entry name" value="Small_GTPase"/>
</dbReference>
<dbReference type="PROSITE" id="PS51419">
    <property type="entry name" value="RAB"/>
    <property type="match status" value="1"/>
</dbReference>
<dbReference type="PROSITE" id="PS51420">
    <property type="entry name" value="RHO"/>
    <property type="match status" value="1"/>
</dbReference>
<dbReference type="Gene3D" id="3.40.50.300">
    <property type="entry name" value="P-loop containing nucleotide triphosphate hydrolases"/>
    <property type="match status" value="1"/>
</dbReference>
<evidence type="ECO:0000256" key="1">
    <source>
        <dbReference type="ARBA" id="ARBA00022741"/>
    </source>
</evidence>
<evidence type="ECO:0000313" key="3">
    <source>
        <dbReference type="EMBL" id="PFH33354.1"/>
    </source>
</evidence>
<dbReference type="InterPro" id="IPR005225">
    <property type="entry name" value="Small_GTP-bd"/>
</dbReference>
<dbReference type="EMBL" id="NWUJ01000009">
    <property type="protein sequence ID" value="PFH33354.1"/>
    <property type="molecule type" value="Genomic_DNA"/>
</dbReference>
<dbReference type="Pfam" id="PF00071">
    <property type="entry name" value="Ras"/>
    <property type="match status" value="1"/>
</dbReference>
<dbReference type="KEGG" id="bbes:BESB_085530"/>
<dbReference type="Proteomes" id="UP000224006">
    <property type="component" value="Chromosome VIII"/>
</dbReference>
<dbReference type="PRINTS" id="PR00449">
    <property type="entry name" value="RASTRNSFRMNG"/>
</dbReference>
<feature type="region of interest" description="Disordered" evidence="2">
    <location>
        <begin position="1"/>
        <end position="20"/>
    </location>
</feature>
<dbReference type="NCBIfam" id="TIGR00231">
    <property type="entry name" value="small_GTP"/>
    <property type="match status" value="1"/>
</dbReference>
<dbReference type="GeneID" id="40313479"/>
<evidence type="ECO:0000313" key="4">
    <source>
        <dbReference type="Proteomes" id="UP000224006"/>
    </source>
</evidence>
<dbReference type="SUPFAM" id="SSF52540">
    <property type="entry name" value="P-loop containing nucleoside triphosphate hydrolases"/>
    <property type="match status" value="1"/>
</dbReference>
<proteinExistence type="predicted"/>
<dbReference type="OrthoDB" id="63533at2759"/>
<keyword evidence="1" id="KW-0547">Nucleotide-binding</keyword>
<name>A0A2A9M870_BESBE</name>
<dbReference type="SMART" id="SM00174">
    <property type="entry name" value="RHO"/>
    <property type="match status" value="1"/>
</dbReference>
<sequence length="243" mass="26753">MMASSGATGEGAYQRPGSQTYSSHASDFGFRGDRAAGEQPKTLHFKLVLLGDTSVGKSCLVVRFAKDEFYEYQESTIGAAFMTQSVDLGSCIVKFEIWDTAGQERYRSLAPMYYRGAAAAVVVYDISNRDSFQGAKSWIQELQTVNDRSNVVIALAGNKEDLTAERQVPKQEAQQYADEHGILFLETSAKTGHNVNELFYEIAALLPKTRKEHDPHAGFQLNKTQEQKPSSRAWCACGGGRSS</sequence>
<dbReference type="AlphaFoldDB" id="A0A2A9M870"/>
<dbReference type="InterPro" id="IPR027417">
    <property type="entry name" value="P-loop_NTPase"/>
</dbReference>
<dbReference type="PROSITE" id="PS51421">
    <property type="entry name" value="RAS"/>
    <property type="match status" value="1"/>
</dbReference>
<evidence type="ECO:0000256" key="2">
    <source>
        <dbReference type="SAM" id="MobiDB-lite"/>
    </source>
</evidence>
<dbReference type="GO" id="GO:0003924">
    <property type="term" value="F:GTPase activity"/>
    <property type="evidence" value="ECO:0007669"/>
    <property type="project" value="InterPro"/>
</dbReference>
<keyword evidence="4" id="KW-1185">Reference proteome</keyword>
<accession>A0A2A9M870</accession>
<dbReference type="STRING" id="94643.A0A2A9M870"/>
<dbReference type="SMART" id="SM00173">
    <property type="entry name" value="RAS"/>
    <property type="match status" value="1"/>
</dbReference>
<dbReference type="CDD" id="cd01860">
    <property type="entry name" value="Rab5_related"/>
    <property type="match status" value="1"/>
</dbReference>
<dbReference type="PANTHER" id="PTHR47978">
    <property type="match status" value="1"/>
</dbReference>
<reference evidence="3 4" key="1">
    <citation type="submission" date="2017-09" db="EMBL/GenBank/DDBJ databases">
        <title>Genome sequencing of Besnoitia besnoiti strain Bb-Ger1.</title>
        <authorList>
            <person name="Schares G."/>
            <person name="Venepally P."/>
            <person name="Lorenzi H.A."/>
        </authorList>
    </citation>
    <scope>NUCLEOTIDE SEQUENCE [LARGE SCALE GENOMIC DNA]</scope>
    <source>
        <strain evidence="3 4">Bb-Ger1</strain>
    </source>
</reference>
<dbReference type="SMART" id="SM00176">
    <property type="entry name" value="RAN"/>
    <property type="match status" value="1"/>
</dbReference>
<dbReference type="VEuPathDB" id="ToxoDB:BESB_085530"/>
<dbReference type="RefSeq" id="XP_029217363.1">
    <property type="nucleotide sequence ID" value="XM_029366903.1"/>
</dbReference>
<dbReference type="SMART" id="SM00175">
    <property type="entry name" value="RAB"/>
    <property type="match status" value="1"/>
</dbReference>
<dbReference type="FunFam" id="3.40.50.300:FF:000823">
    <property type="entry name" value="Small GTPase RAB, putative"/>
    <property type="match status" value="1"/>
</dbReference>
<gene>
    <name evidence="3" type="ORF">BESB_085530</name>
</gene>